<dbReference type="Pfam" id="PF00093">
    <property type="entry name" value="VWC"/>
    <property type="match status" value="2"/>
</dbReference>
<evidence type="ECO:0000256" key="3">
    <source>
        <dbReference type="ARBA" id="ARBA00022729"/>
    </source>
</evidence>
<dbReference type="PROSITE" id="PS01208">
    <property type="entry name" value="VWFC_1"/>
    <property type="match status" value="1"/>
</dbReference>
<keyword evidence="4" id="KW-0472">Membrane</keyword>
<keyword evidence="2" id="KW-0964">Secreted</keyword>
<dbReference type="Pfam" id="PF23334">
    <property type="entry name" value="VWC2L_2nd"/>
    <property type="match status" value="1"/>
</dbReference>
<sequence length="412" mass="44685">MESNITTGRTLSLRVILARGVLAGNSGRSLIGLSKPQADQSSIVLTFDLDNVAMVTICLLTVISAEFLLYRQAARLKVSNTTTQFSLFPLLITVIPALAMASSIFKGNTSELFLTILLLATFRVELTSMVLHSQRVRPAENAPGTRVRCNAITCENSDCTHPVPGACCPLCDACLFEENMYNNGQTFNPDNCRLCNCLNGNVLCTSQECPELTCVNRVRDPGQCCDRCQGCIYEGFEYNSGETWVSALNLCLTCQCQDGVTMCTEIRCLTPDFCTNPVNVPGQCCPICPGCAYNGITYQNGQSFHPHEDPCETCICEHGSLTCVRESCPALNDCPPNAIQPPALGECCGTCSGDEEQRVCDAAAIGGTFKPYSDPCFTCHCTAPALTTELTLQLALKYKHILEFTELPQCDT</sequence>
<dbReference type="AlphaFoldDB" id="A0A2G8JCA4"/>
<evidence type="ECO:0000313" key="6">
    <source>
        <dbReference type="EMBL" id="PIK33374.1"/>
    </source>
</evidence>
<evidence type="ECO:0000313" key="7">
    <source>
        <dbReference type="Proteomes" id="UP000230750"/>
    </source>
</evidence>
<evidence type="ECO:0000256" key="2">
    <source>
        <dbReference type="ARBA" id="ARBA00022525"/>
    </source>
</evidence>
<feature type="transmembrane region" description="Helical" evidence="4">
    <location>
        <begin position="85"/>
        <end position="106"/>
    </location>
</feature>
<dbReference type="InterPro" id="IPR001007">
    <property type="entry name" value="VWF_dom"/>
</dbReference>
<dbReference type="SMART" id="SM00215">
    <property type="entry name" value="VWC_out"/>
    <property type="match status" value="2"/>
</dbReference>
<evidence type="ECO:0000256" key="1">
    <source>
        <dbReference type="ARBA" id="ARBA00004613"/>
    </source>
</evidence>
<organism evidence="6 7">
    <name type="scientific">Stichopus japonicus</name>
    <name type="common">Sea cucumber</name>
    <dbReference type="NCBI Taxonomy" id="307972"/>
    <lineage>
        <taxon>Eukaryota</taxon>
        <taxon>Metazoa</taxon>
        <taxon>Echinodermata</taxon>
        <taxon>Eleutherozoa</taxon>
        <taxon>Echinozoa</taxon>
        <taxon>Holothuroidea</taxon>
        <taxon>Aspidochirotacea</taxon>
        <taxon>Aspidochirotida</taxon>
        <taxon>Stichopodidae</taxon>
        <taxon>Apostichopus</taxon>
    </lineage>
</organism>
<protein>
    <submittedName>
        <fullName evidence="6">Kielin/chordin-like protein</fullName>
    </submittedName>
</protein>
<dbReference type="Gene3D" id="6.20.200.20">
    <property type="match status" value="3"/>
</dbReference>
<keyword evidence="3" id="KW-0732">Signal</keyword>
<comment type="subcellular location">
    <subcellularLocation>
        <location evidence="1">Secreted</location>
    </subcellularLocation>
</comment>
<feature type="domain" description="VWFC" evidence="5">
    <location>
        <begin position="289"/>
        <end position="352"/>
    </location>
</feature>
<keyword evidence="4" id="KW-1133">Transmembrane helix</keyword>
<feature type="domain" description="VWFC" evidence="5">
    <location>
        <begin position="229"/>
        <end position="289"/>
    </location>
</feature>
<dbReference type="Proteomes" id="UP000230750">
    <property type="component" value="Unassembled WGS sequence"/>
</dbReference>
<evidence type="ECO:0000259" key="5">
    <source>
        <dbReference type="PROSITE" id="PS50184"/>
    </source>
</evidence>
<name>A0A2G8JCA4_STIJA</name>
<dbReference type="GO" id="GO:0005576">
    <property type="term" value="C:extracellular region"/>
    <property type="evidence" value="ECO:0007669"/>
    <property type="project" value="UniProtKB-SubCell"/>
</dbReference>
<feature type="transmembrane region" description="Helical" evidence="4">
    <location>
        <begin position="52"/>
        <end position="73"/>
    </location>
</feature>
<dbReference type="PANTHER" id="PTHR46698:SF6">
    <property type="entry name" value="KIELIN_CHORDIN-LIKE PROTEIN"/>
    <property type="match status" value="1"/>
</dbReference>
<dbReference type="GO" id="GO:0030513">
    <property type="term" value="P:positive regulation of BMP signaling pathway"/>
    <property type="evidence" value="ECO:0007669"/>
    <property type="project" value="TreeGrafter"/>
</dbReference>
<proteinExistence type="predicted"/>
<accession>A0A2G8JCA4</accession>
<dbReference type="PROSITE" id="PS50184">
    <property type="entry name" value="VWFC_2"/>
    <property type="match status" value="3"/>
</dbReference>
<reference evidence="6 7" key="1">
    <citation type="journal article" date="2017" name="PLoS Biol.">
        <title>The sea cucumber genome provides insights into morphological evolution and visceral regeneration.</title>
        <authorList>
            <person name="Zhang X."/>
            <person name="Sun L."/>
            <person name="Yuan J."/>
            <person name="Sun Y."/>
            <person name="Gao Y."/>
            <person name="Zhang L."/>
            <person name="Li S."/>
            <person name="Dai H."/>
            <person name="Hamel J.F."/>
            <person name="Liu C."/>
            <person name="Yu Y."/>
            <person name="Liu S."/>
            <person name="Lin W."/>
            <person name="Guo K."/>
            <person name="Jin S."/>
            <person name="Xu P."/>
            <person name="Storey K.B."/>
            <person name="Huan P."/>
            <person name="Zhang T."/>
            <person name="Zhou Y."/>
            <person name="Zhang J."/>
            <person name="Lin C."/>
            <person name="Li X."/>
            <person name="Xing L."/>
            <person name="Huo D."/>
            <person name="Sun M."/>
            <person name="Wang L."/>
            <person name="Mercier A."/>
            <person name="Li F."/>
            <person name="Yang H."/>
            <person name="Xiang J."/>
        </authorList>
    </citation>
    <scope>NUCLEOTIDE SEQUENCE [LARGE SCALE GENOMIC DNA]</scope>
    <source>
        <strain evidence="6">Shaxun</strain>
        <tissue evidence="6">Muscle</tissue>
    </source>
</reference>
<dbReference type="SUPFAM" id="SSF57603">
    <property type="entry name" value="FnI-like domain"/>
    <property type="match status" value="3"/>
</dbReference>
<keyword evidence="7" id="KW-1185">Reference proteome</keyword>
<dbReference type="PANTHER" id="PTHR46698">
    <property type="entry name" value="CROSSVEINLESS 2"/>
    <property type="match status" value="1"/>
</dbReference>
<dbReference type="OrthoDB" id="6019304at2759"/>
<evidence type="ECO:0000256" key="4">
    <source>
        <dbReference type="SAM" id="Phobius"/>
    </source>
</evidence>
<feature type="domain" description="VWFC" evidence="5">
    <location>
        <begin position="172"/>
        <end position="229"/>
    </location>
</feature>
<dbReference type="EMBL" id="MRZV01002595">
    <property type="protein sequence ID" value="PIK33374.1"/>
    <property type="molecule type" value="Genomic_DNA"/>
</dbReference>
<comment type="caution">
    <text evidence="6">The sequence shown here is derived from an EMBL/GenBank/DDBJ whole genome shotgun (WGS) entry which is preliminary data.</text>
</comment>
<dbReference type="STRING" id="307972.A0A2G8JCA4"/>
<keyword evidence="4" id="KW-0812">Transmembrane</keyword>
<dbReference type="InterPro" id="IPR052424">
    <property type="entry name" value="Kielin_Chordin-BMP_Reg"/>
</dbReference>
<dbReference type="SMART" id="SM00214">
    <property type="entry name" value="VWC"/>
    <property type="match status" value="4"/>
</dbReference>
<gene>
    <name evidence="6" type="ORF">BSL78_29812</name>
</gene>